<feature type="non-terminal residue" evidence="1">
    <location>
        <position position="1"/>
    </location>
</feature>
<sequence>ALTGRPYMHLALHCTGCEEGSCKPLFEQTTVMHRHEGSTQREIIDSFLIGHEGLRCISHSSINLQEGEIAFLERHVRLSC</sequence>
<organism evidence="1">
    <name type="scientific">Rhipicephalus appendiculatus</name>
    <name type="common">Brown ear tick</name>
    <dbReference type="NCBI Taxonomy" id="34631"/>
    <lineage>
        <taxon>Eukaryota</taxon>
        <taxon>Metazoa</taxon>
        <taxon>Ecdysozoa</taxon>
        <taxon>Arthropoda</taxon>
        <taxon>Chelicerata</taxon>
        <taxon>Arachnida</taxon>
        <taxon>Acari</taxon>
        <taxon>Parasitiformes</taxon>
        <taxon>Ixodida</taxon>
        <taxon>Ixodoidea</taxon>
        <taxon>Ixodidae</taxon>
        <taxon>Rhipicephalinae</taxon>
        <taxon>Rhipicephalus</taxon>
        <taxon>Rhipicephalus</taxon>
    </lineage>
</organism>
<evidence type="ECO:0000313" key="1">
    <source>
        <dbReference type="EMBL" id="JAP87568.1"/>
    </source>
</evidence>
<accession>A0A131Z9C0</accession>
<proteinExistence type="predicted"/>
<protein>
    <submittedName>
        <fullName evidence="1">Tick transposon</fullName>
    </submittedName>
</protein>
<name>A0A131Z9C0_RHIAP</name>
<dbReference type="AlphaFoldDB" id="A0A131Z9C0"/>
<reference evidence="1" key="1">
    <citation type="journal article" date="2016" name="Ticks Tick Borne Dis.">
        <title>De novo assembly and annotation of the salivary gland transcriptome of Rhipicephalus appendiculatus male and female ticks during blood feeding.</title>
        <authorList>
            <person name="de Castro M.H."/>
            <person name="de Klerk D."/>
            <person name="Pienaar R."/>
            <person name="Latif A.A."/>
            <person name="Rees D.J."/>
            <person name="Mans B.J."/>
        </authorList>
    </citation>
    <scope>NUCLEOTIDE SEQUENCE</scope>
    <source>
        <tissue evidence="1">Salivary glands</tissue>
    </source>
</reference>
<dbReference type="EMBL" id="GEDV01000989">
    <property type="protein sequence ID" value="JAP87568.1"/>
    <property type="molecule type" value="Transcribed_RNA"/>
</dbReference>